<keyword evidence="2" id="KW-0378">Hydrolase</keyword>
<dbReference type="EC" id="3.5.4.1" evidence="2"/>
<dbReference type="InterPro" id="IPR032466">
    <property type="entry name" value="Metal_Hydrolase"/>
</dbReference>
<comment type="caution">
    <text evidence="2">The sequence shown here is derived from an EMBL/GenBank/DDBJ whole genome shotgun (WGS) entry which is preliminary data.</text>
</comment>
<accession>A0ABX4X644</accession>
<dbReference type="GO" id="GO:0004131">
    <property type="term" value="F:cytosine deaminase activity"/>
    <property type="evidence" value="ECO:0007669"/>
    <property type="project" value="UniProtKB-EC"/>
</dbReference>
<dbReference type="PANTHER" id="PTHR32027:SF0">
    <property type="entry name" value="CYTOSINE DEAMINASE"/>
    <property type="match status" value="1"/>
</dbReference>
<dbReference type="PANTHER" id="PTHR32027">
    <property type="entry name" value="CYTOSINE DEAMINASE"/>
    <property type="match status" value="1"/>
</dbReference>
<dbReference type="Gene3D" id="2.30.40.10">
    <property type="entry name" value="Urease, subunit C, domain 1"/>
    <property type="match status" value="1"/>
</dbReference>
<dbReference type="InterPro" id="IPR013108">
    <property type="entry name" value="Amidohydro_3"/>
</dbReference>
<evidence type="ECO:0000259" key="1">
    <source>
        <dbReference type="Pfam" id="PF07969"/>
    </source>
</evidence>
<dbReference type="GeneID" id="93897660"/>
<dbReference type="InterPro" id="IPR011059">
    <property type="entry name" value="Metal-dep_hydrolase_composite"/>
</dbReference>
<feature type="domain" description="Amidohydrolase 3" evidence="1">
    <location>
        <begin position="42"/>
        <end position="403"/>
    </location>
</feature>
<evidence type="ECO:0000313" key="3">
    <source>
        <dbReference type="Proteomes" id="UP000054370"/>
    </source>
</evidence>
<gene>
    <name evidence="2" type="ORF">AL548_006150</name>
</gene>
<sequence length="425" mass="47883">MTTLLIKNATLKGQEGLQQILIEDGQFTRIEDNNVELNYTGDVLDAEGGMAVAPFCEPHIHLDTTQTAGEPSWNISGTLFEGIERWAERKETLSIEDVKSRAKQTLKWQIANGVQHVRTHVDVSDPTLIALKAMVEVREEMKEWVDIQIVAFPQEGILSYPNGKELLEEAVQLGADVIGAIPHFEFTREYGIESLHYVFELAQKYDRLIDVHCDEIDDEQSRFVETLATLAHKFNMGHKVTASHTTAMGSYNGAYASRLFRLLRMSGINFVANPLVNIHLQGRFDDYPKRRGVTRVKEMLNANINVCFGHDDVFDPWYPLGTANMLQVLHMGLHVCQVMGYDQINNSLDLISTNSARTLNIQDKHGIEAGKPGSLLILPAENGFDAVRRQVPVRYSVRHGKVIAETQPATTHIHLSEREQVTFQR</sequence>
<dbReference type="Gene3D" id="3.20.20.140">
    <property type="entry name" value="Metal-dependent hydrolases"/>
    <property type="match status" value="1"/>
</dbReference>
<dbReference type="Proteomes" id="UP000054370">
    <property type="component" value="Unassembled WGS sequence"/>
</dbReference>
<dbReference type="InterPro" id="IPR052349">
    <property type="entry name" value="Metallo-hydrolase_Enzymes"/>
</dbReference>
<evidence type="ECO:0000313" key="2">
    <source>
        <dbReference type="EMBL" id="PNM78149.1"/>
    </source>
</evidence>
<dbReference type="SUPFAM" id="SSF51556">
    <property type="entry name" value="Metallo-dependent hydrolases"/>
    <property type="match status" value="1"/>
</dbReference>
<dbReference type="EMBL" id="LOSH02000001">
    <property type="protein sequence ID" value="PNM78149.1"/>
    <property type="molecule type" value="Genomic_DNA"/>
</dbReference>
<name>A0ABX4X644_VIBVL</name>
<dbReference type="NCBIfam" id="NF005748">
    <property type="entry name" value="PRK07572.1"/>
    <property type="match status" value="1"/>
</dbReference>
<proteinExistence type="predicted"/>
<dbReference type="NCBIfam" id="NF006685">
    <property type="entry name" value="PRK09230.1"/>
    <property type="match status" value="1"/>
</dbReference>
<dbReference type="Pfam" id="PF07969">
    <property type="entry name" value="Amidohydro_3"/>
    <property type="match status" value="1"/>
</dbReference>
<protein>
    <submittedName>
        <fullName evidence="2">Cytosine deaminase</fullName>
        <ecNumber evidence="2">3.5.4.1</ecNumber>
    </submittedName>
</protein>
<dbReference type="CDD" id="cd01293">
    <property type="entry name" value="Bact_CD"/>
    <property type="match status" value="1"/>
</dbReference>
<organism evidence="2 3">
    <name type="scientific">Vibrio vulnificus</name>
    <dbReference type="NCBI Taxonomy" id="672"/>
    <lineage>
        <taxon>Bacteria</taxon>
        <taxon>Pseudomonadati</taxon>
        <taxon>Pseudomonadota</taxon>
        <taxon>Gammaproteobacteria</taxon>
        <taxon>Vibrionales</taxon>
        <taxon>Vibrionaceae</taxon>
        <taxon>Vibrio</taxon>
    </lineage>
</organism>
<dbReference type="RefSeq" id="WP_017421618.1">
    <property type="nucleotide sequence ID" value="NZ_CP044068.1"/>
</dbReference>
<reference evidence="2" key="1">
    <citation type="submission" date="2017-12" db="EMBL/GenBank/DDBJ databases">
        <title>FDA dAtabase for Regulatory Grade micrObial Sequences (FDA-ARGOS): Supporting development and validation of Infectious Disease Dx tests.</title>
        <authorList>
            <person name="Hoffmann M."/>
            <person name="Allard M."/>
            <person name="Evans P."/>
            <person name="Brown E."/>
            <person name="Tallon L.J."/>
            <person name="Sadzewicz L."/>
            <person name="Sengamalay N."/>
            <person name="Ott S."/>
            <person name="Godinez A."/>
            <person name="Nagaraj S."/>
            <person name="Vavikolanu K."/>
            <person name="Aluvathingal J."/>
            <person name="Nadendla S."/>
            <person name="Hobson J."/>
            <person name="Sichtig H."/>
        </authorList>
    </citation>
    <scope>NUCLEOTIDE SEQUENCE [LARGE SCALE GENOMIC DNA]</scope>
    <source>
        <strain evidence="2">FDAARGOS_118</strain>
    </source>
</reference>
<keyword evidence="3" id="KW-1185">Reference proteome</keyword>
<dbReference type="SUPFAM" id="SSF51338">
    <property type="entry name" value="Composite domain of metallo-dependent hydrolases"/>
    <property type="match status" value="1"/>
</dbReference>